<dbReference type="InterPro" id="IPR029068">
    <property type="entry name" value="Glyas_Bleomycin-R_OHBP_Dase"/>
</dbReference>
<evidence type="ECO:0000259" key="1">
    <source>
        <dbReference type="PROSITE" id="PS51819"/>
    </source>
</evidence>
<keyword evidence="3" id="KW-1185">Reference proteome</keyword>
<dbReference type="PROSITE" id="PS51819">
    <property type="entry name" value="VOC"/>
    <property type="match status" value="1"/>
</dbReference>
<evidence type="ECO:0000313" key="2">
    <source>
        <dbReference type="EMBL" id="SCL48089.1"/>
    </source>
</evidence>
<dbReference type="STRING" id="47854.GA0070603_0513"/>
<dbReference type="Proteomes" id="UP000198605">
    <property type="component" value="Unassembled WGS sequence"/>
</dbReference>
<protein>
    <submittedName>
        <fullName evidence="2">Glyoxalase-like domain-containing protein</fullName>
    </submittedName>
</protein>
<dbReference type="RefSeq" id="WP_244282673.1">
    <property type="nucleotide sequence ID" value="NZ_FMIB01000002.1"/>
</dbReference>
<dbReference type="SUPFAM" id="SSF54593">
    <property type="entry name" value="Glyoxalase/Bleomycin resistance protein/Dihydroxybiphenyl dioxygenase"/>
    <property type="match status" value="1"/>
</dbReference>
<dbReference type="GeneID" id="43277192"/>
<gene>
    <name evidence="2" type="ORF">GA0070603_0513</name>
</gene>
<accession>A0A1C6U2H7</accession>
<sequence length="131" mass="13937">MFRTPQVILFSEDVSRAAAFYTGLGFTETFRVPAEGPPIHVDLTLDGYRVGIASVASTRDDHGLDPVPSGQRAAVVLWTDDTAAAYATLTAAGAPALAAPHVWLDRLLIAWTADPDGNPIQLVQPLPADRT</sequence>
<feature type="domain" description="VOC" evidence="1">
    <location>
        <begin position="3"/>
        <end position="125"/>
    </location>
</feature>
<dbReference type="InterPro" id="IPR037523">
    <property type="entry name" value="VOC_core"/>
</dbReference>
<dbReference type="Gene3D" id="3.10.180.10">
    <property type="entry name" value="2,3-Dihydroxybiphenyl 1,2-Dioxygenase, domain 1"/>
    <property type="match status" value="1"/>
</dbReference>
<reference evidence="3" key="1">
    <citation type="submission" date="2016-06" db="EMBL/GenBank/DDBJ databases">
        <authorList>
            <person name="Varghese N."/>
            <person name="Submissions Spin"/>
        </authorList>
    </citation>
    <scope>NUCLEOTIDE SEQUENCE [LARGE SCALE GENOMIC DNA]</scope>
    <source>
        <strain evidence="3">DSM 44151</strain>
    </source>
</reference>
<dbReference type="AlphaFoldDB" id="A0A1C6U2H7"/>
<proteinExistence type="predicted"/>
<organism evidence="2 3">
    <name type="scientific">Micromonospora chersina</name>
    <dbReference type="NCBI Taxonomy" id="47854"/>
    <lineage>
        <taxon>Bacteria</taxon>
        <taxon>Bacillati</taxon>
        <taxon>Actinomycetota</taxon>
        <taxon>Actinomycetes</taxon>
        <taxon>Micromonosporales</taxon>
        <taxon>Micromonosporaceae</taxon>
        <taxon>Micromonospora</taxon>
    </lineage>
</organism>
<dbReference type="Pfam" id="PF00903">
    <property type="entry name" value="Glyoxalase"/>
    <property type="match status" value="1"/>
</dbReference>
<dbReference type="EMBL" id="FMIB01000002">
    <property type="protein sequence ID" value="SCL48089.1"/>
    <property type="molecule type" value="Genomic_DNA"/>
</dbReference>
<dbReference type="InterPro" id="IPR004360">
    <property type="entry name" value="Glyas_Fos-R_dOase_dom"/>
</dbReference>
<name>A0A1C6U2H7_9ACTN</name>
<evidence type="ECO:0000313" key="3">
    <source>
        <dbReference type="Proteomes" id="UP000198605"/>
    </source>
</evidence>